<dbReference type="AlphaFoldDB" id="A0A1H9CSY7"/>
<protein>
    <submittedName>
        <fullName evidence="2">Copper-binding protein (NosD)</fullName>
    </submittedName>
</protein>
<dbReference type="InterPro" id="IPR012334">
    <property type="entry name" value="Pectin_lyas_fold"/>
</dbReference>
<dbReference type="Proteomes" id="UP000199021">
    <property type="component" value="Unassembled WGS sequence"/>
</dbReference>
<evidence type="ECO:0000313" key="2">
    <source>
        <dbReference type="EMBL" id="SEQ04187.1"/>
    </source>
</evidence>
<dbReference type="InterPro" id="IPR011050">
    <property type="entry name" value="Pectin_lyase_fold/virulence"/>
</dbReference>
<dbReference type="Gene3D" id="2.160.20.10">
    <property type="entry name" value="Single-stranded right-handed beta-helix, Pectin lyase-like"/>
    <property type="match status" value="1"/>
</dbReference>
<organism evidence="2 3">
    <name type="scientific">Neolewinella agarilytica</name>
    <dbReference type="NCBI Taxonomy" id="478744"/>
    <lineage>
        <taxon>Bacteria</taxon>
        <taxon>Pseudomonadati</taxon>
        <taxon>Bacteroidota</taxon>
        <taxon>Saprospiria</taxon>
        <taxon>Saprospirales</taxon>
        <taxon>Lewinellaceae</taxon>
        <taxon>Neolewinella</taxon>
    </lineage>
</organism>
<dbReference type="InParanoid" id="A0A1H9CSY7"/>
<sequence>MGISNNNGRLAIADPCSFIPNICAGDSTTLSLSELTRIHTNSENFEWGEPIVLIENGDDLVDSTIEIDINGDMITIFVSPNSHGDMLVQFPVTACDNGETTVLNHAFFVNAVCDDCSDIQETICGNISCSTDFENYPRTNSFISLGEITRQINRDALGLPRLGFSTSPPNNHVYLFTRTPLTIELLNPILPGCEVTIGFDAVFSGNSGLLDFWGSQVRMCSANEIPVGVPADCNDLGTDCGDDVFVPYCLGQSNDVTGGADTYNRNRVFESPPPFEPYTFTFSNDSESPLNFIYVLVSPENPNTTRGFYLDNIEVTTRCPINIETTQISSNILCRSTSELLSFEICNNATESVSLSLGINNLPGWEFSISDDNFEILGNSCSTVTFNALPNAEINEGDHSIALTLNAENQCGAVESLTEQFTVSVTECNDSPFTCACEGTNAINLDAGDGTLLSQFIALGEITPNSIFKKCLAISGNLFIDEAAMGSNGFYNINSSEVRMQPGAHIIIESGAALSVGFSTNGGIHGCENLWHGISLAPQTTNRPGGRLKLTGARIEDAVHAVSLSNGSSFEMIYSTLNRNHIGIYKRPALTPGTEVVFQPTPIHYSSIQASGDLLPPYLGQEVQTTGKSYAGVEINDCKKFQIGASNIGINITGANYGVIARGSNVSIVSSSIYNTIPSLDASGGDVGILAESNSWIGLRNSRLYDMEHGILGNQSSLDCRNNIIGENSSGDRGNIKTGISLGMSIGHTASITNQNRIYSRKFGILISNAQHANKLFIENNTVELYPPEPGLEISPIFTSAIRLEDAMMSGENLDNLNLTGNTINLRRFGNGIALHNVNGVTIANNQVNFLPTYSEIHSGSGLFLRSSSDNYLYGNLVSGNGLSHKEIAITVDSGDRNVLCCNNVEDAEFGAIFFGICDETKLRHNTFKDNLIGLILSQGARIGPQIAAGNAWSESVWNDAMHLSEDGFNVAQSRFFVIPPEGTPVWPEDIFVAASTTEWFVPGQESLVCEDDADNCERPSLNRLAADNEFTQKVLQDNFIYGNFPETSDWEAKRVFYRSQQATKSEERSQWSTIGLAFSEQQKNQNTTLHRLTKIEQLLEVAMTADPLVTEATSNLGLLNVSVRPTTSCQPQLRARALP</sequence>
<dbReference type="InterPro" id="IPR007742">
    <property type="entry name" value="NosD_dom"/>
</dbReference>
<dbReference type="SUPFAM" id="SSF51126">
    <property type="entry name" value="Pectin lyase-like"/>
    <property type="match status" value="1"/>
</dbReference>
<feature type="domain" description="Periplasmic copper-binding protein NosD beta helix" evidence="1">
    <location>
        <begin position="813"/>
        <end position="940"/>
    </location>
</feature>
<evidence type="ECO:0000259" key="1">
    <source>
        <dbReference type="Pfam" id="PF05048"/>
    </source>
</evidence>
<keyword evidence="3" id="KW-1185">Reference proteome</keyword>
<proteinExistence type="predicted"/>
<dbReference type="RefSeq" id="WP_090166205.1">
    <property type="nucleotide sequence ID" value="NZ_FOFB01000005.1"/>
</dbReference>
<name>A0A1H9CSY7_9BACT</name>
<dbReference type="Pfam" id="PF05048">
    <property type="entry name" value="NosD"/>
    <property type="match status" value="1"/>
</dbReference>
<accession>A0A1H9CSY7</accession>
<reference evidence="3" key="1">
    <citation type="submission" date="2016-10" db="EMBL/GenBank/DDBJ databases">
        <authorList>
            <person name="Varghese N."/>
            <person name="Submissions S."/>
        </authorList>
    </citation>
    <scope>NUCLEOTIDE SEQUENCE [LARGE SCALE GENOMIC DNA]</scope>
    <source>
        <strain evidence="3">DSM 24740</strain>
    </source>
</reference>
<gene>
    <name evidence="2" type="ORF">SAMN05444359_1051</name>
</gene>
<dbReference type="EMBL" id="FOFB01000005">
    <property type="protein sequence ID" value="SEQ04187.1"/>
    <property type="molecule type" value="Genomic_DNA"/>
</dbReference>
<evidence type="ECO:0000313" key="3">
    <source>
        <dbReference type="Proteomes" id="UP000199021"/>
    </source>
</evidence>